<feature type="signal peptide" evidence="1">
    <location>
        <begin position="1"/>
        <end position="18"/>
    </location>
</feature>
<evidence type="ECO:0000313" key="3">
    <source>
        <dbReference type="Proteomes" id="UP000305067"/>
    </source>
</evidence>
<evidence type="ECO:0000256" key="1">
    <source>
        <dbReference type="SAM" id="SignalP"/>
    </source>
</evidence>
<feature type="chain" id="PRO_5022903809" evidence="1">
    <location>
        <begin position="19"/>
        <end position="136"/>
    </location>
</feature>
<dbReference type="AlphaFoldDB" id="A0A5C3R2N5"/>
<keyword evidence="1" id="KW-0732">Signal</keyword>
<dbReference type="EMBL" id="ML178817">
    <property type="protein sequence ID" value="TFL05004.1"/>
    <property type="molecule type" value="Genomic_DNA"/>
</dbReference>
<dbReference type="OrthoDB" id="2948247at2759"/>
<organism evidence="2 3">
    <name type="scientific">Pterulicium gracile</name>
    <dbReference type="NCBI Taxonomy" id="1884261"/>
    <lineage>
        <taxon>Eukaryota</taxon>
        <taxon>Fungi</taxon>
        <taxon>Dikarya</taxon>
        <taxon>Basidiomycota</taxon>
        <taxon>Agaricomycotina</taxon>
        <taxon>Agaricomycetes</taxon>
        <taxon>Agaricomycetidae</taxon>
        <taxon>Agaricales</taxon>
        <taxon>Pleurotineae</taxon>
        <taxon>Pterulaceae</taxon>
        <taxon>Pterulicium</taxon>
    </lineage>
</organism>
<sequence length="136" mass="14400">MKLTFVALIAASIVGSNAFTVQTFTNARGCAGSPTNEYRFTNCNVCIQPPGTFQSVRFTDMDTNRRVTIHNQKNCTPGSQTGQGYGPSCWNQGATVLQSAFVSCDLSFAALTKAGNNTDVEVSSDEAVSIDLGSEA</sequence>
<accession>A0A5C3R2N5</accession>
<proteinExistence type="predicted"/>
<protein>
    <submittedName>
        <fullName evidence="2">Uncharacterized protein</fullName>
    </submittedName>
</protein>
<dbReference type="Proteomes" id="UP000305067">
    <property type="component" value="Unassembled WGS sequence"/>
</dbReference>
<evidence type="ECO:0000313" key="2">
    <source>
        <dbReference type="EMBL" id="TFL05004.1"/>
    </source>
</evidence>
<reference evidence="2 3" key="1">
    <citation type="journal article" date="2019" name="Nat. Ecol. Evol.">
        <title>Megaphylogeny resolves global patterns of mushroom evolution.</title>
        <authorList>
            <person name="Varga T."/>
            <person name="Krizsan K."/>
            <person name="Foldi C."/>
            <person name="Dima B."/>
            <person name="Sanchez-Garcia M."/>
            <person name="Sanchez-Ramirez S."/>
            <person name="Szollosi G.J."/>
            <person name="Szarkandi J.G."/>
            <person name="Papp V."/>
            <person name="Albert L."/>
            <person name="Andreopoulos W."/>
            <person name="Angelini C."/>
            <person name="Antonin V."/>
            <person name="Barry K.W."/>
            <person name="Bougher N.L."/>
            <person name="Buchanan P."/>
            <person name="Buyck B."/>
            <person name="Bense V."/>
            <person name="Catcheside P."/>
            <person name="Chovatia M."/>
            <person name="Cooper J."/>
            <person name="Damon W."/>
            <person name="Desjardin D."/>
            <person name="Finy P."/>
            <person name="Geml J."/>
            <person name="Haridas S."/>
            <person name="Hughes K."/>
            <person name="Justo A."/>
            <person name="Karasinski D."/>
            <person name="Kautmanova I."/>
            <person name="Kiss B."/>
            <person name="Kocsube S."/>
            <person name="Kotiranta H."/>
            <person name="LaButti K.M."/>
            <person name="Lechner B.E."/>
            <person name="Liimatainen K."/>
            <person name="Lipzen A."/>
            <person name="Lukacs Z."/>
            <person name="Mihaltcheva S."/>
            <person name="Morgado L.N."/>
            <person name="Niskanen T."/>
            <person name="Noordeloos M.E."/>
            <person name="Ohm R.A."/>
            <person name="Ortiz-Santana B."/>
            <person name="Ovrebo C."/>
            <person name="Racz N."/>
            <person name="Riley R."/>
            <person name="Savchenko A."/>
            <person name="Shiryaev A."/>
            <person name="Soop K."/>
            <person name="Spirin V."/>
            <person name="Szebenyi C."/>
            <person name="Tomsovsky M."/>
            <person name="Tulloss R.E."/>
            <person name="Uehling J."/>
            <person name="Grigoriev I.V."/>
            <person name="Vagvolgyi C."/>
            <person name="Papp T."/>
            <person name="Martin F.M."/>
            <person name="Miettinen O."/>
            <person name="Hibbett D.S."/>
            <person name="Nagy L.G."/>
        </authorList>
    </citation>
    <scope>NUCLEOTIDE SEQUENCE [LARGE SCALE GENOMIC DNA]</scope>
    <source>
        <strain evidence="2 3">CBS 309.79</strain>
    </source>
</reference>
<gene>
    <name evidence="2" type="ORF">BDV98DRAFT_561307</name>
</gene>
<name>A0A5C3R2N5_9AGAR</name>
<keyword evidence="3" id="KW-1185">Reference proteome</keyword>